<feature type="non-terminal residue" evidence="3">
    <location>
        <position position="486"/>
    </location>
</feature>
<dbReference type="AlphaFoldDB" id="A0AAD5A5P7"/>
<sequence length="486" mass="56326">QPSSHRPWPPFSPARPLPPHVYPPHLPFDPSRPPPVYFPPSPGQTPPSPANLQPGQSEDPPGFHPSHRDYQSHMDNYHRGHFDQSGSFSNSVPPSYQLGFQSNNNILPLNYPVDPHTQTYPSQASSDHSDRNSFTFDQDGWQRKKDEQWIHAFLHSKRKTTSSSVKKVSPPKHTVSGFREKLYTAVKMLSELSEVCQTLKNNIENKDAWTDSYSRAAELKSSLEESLGSLNDPDWVDEVKKKLVLIKKKRERVRRKKAELEEEKREQEARAAEKEAAIDKHQMKRIQQIEEQNRERELKLAADAVLSEVMRKQADAKRMLDILQALEKLRKLRKEAASRRGMFPEKECDDVFEGHLTRLRTLIRKRTAVYGAEENALRVMLEGEQEEERKRDHEKRQKKEREKLLQKKREIDTMLFGAEMPPDHPLKPYQEFNTQAERSLPALVQIRRDWDQFLVPVDHPDGSTIPQGWVLPEPPADDIWSIALEK</sequence>
<feature type="region of interest" description="Disordered" evidence="2">
    <location>
        <begin position="1"/>
        <end position="137"/>
    </location>
</feature>
<feature type="region of interest" description="Disordered" evidence="2">
    <location>
        <begin position="383"/>
        <end position="403"/>
    </location>
</feature>
<feature type="coiled-coil region" evidence="1">
    <location>
        <begin position="236"/>
        <end position="284"/>
    </location>
</feature>
<gene>
    <name evidence="3" type="ORF">C0J50_5739</name>
</gene>
<accession>A0AAD5A5P7</accession>
<protein>
    <submittedName>
        <fullName evidence="3">Programmed cell death protein 7</fullName>
    </submittedName>
</protein>
<evidence type="ECO:0000256" key="1">
    <source>
        <dbReference type="SAM" id="Coils"/>
    </source>
</evidence>
<evidence type="ECO:0000256" key="2">
    <source>
        <dbReference type="SAM" id="MobiDB-lite"/>
    </source>
</evidence>
<feature type="non-terminal residue" evidence="3">
    <location>
        <position position="1"/>
    </location>
</feature>
<keyword evidence="1" id="KW-0175">Coiled coil</keyword>
<evidence type="ECO:0000313" key="3">
    <source>
        <dbReference type="EMBL" id="KAI5609759.1"/>
    </source>
</evidence>
<feature type="compositionally biased region" description="Pro residues" evidence="2">
    <location>
        <begin position="7"/>
        <end position="49"/>
    </location>
</feature>
<dbReference type="InterPro" id="IPR031974">
    <property type="entry name" value="PDCD7"/>
</dbReference>
<organism evidence="3 4">
    <name type="scientific">Silurus asotus</name>
    <name type="common">Amur catfish</name>
    <name type="synonym">Parasilurus asotus</name>
    <dbReference type="NCBI Taxonomy" id="30991"/>
    <lineage>
        <taxon>Eukaryota</taxon>
        <taxon>Metazoa</taxon>
        <taxon>Chordata</taxon>
        <taxon>Craniata</taxon>
        <taxon>Vertebrata</taxon>
        <taxon>Euteleostomi</taxon>
        <taxon>Actinopterygii</taxon>
        <taxon>Neopterygii</taxon>
        <taxon>Teleostei</taxon>
        <taxon>Ostariophysi</taxon>
        <taxon>Siluriformes</taxon>
        <taxon>Siluridae</taxon>
        <taxon>Silurus</taxon>
    </lineage>
</organism>
<dbReference type="GO" id="GO:0005689">
    <property type="term" value="C:U12-type spliceosomal complex"/>
    <property type="evidence" value="ECO:0007669"/>
    <property type="project" value="TreeGrafter"/>
</dbReference>
<feature type="compositionally biased region" description="Basic and acidic residues" evidence="2">
    <location>
        <begin position="66"/>
        <end position="82"/>
    </location>
</feature>
<dbReference type="PANTHER" id="PTHR48190">
    <property type="entry name" value="PROGRAMMED CELL DEATH PROTEIN 7"/>
    <property type="match status" value="1"/>
</dbReference>
<dbReference type="Pfam" id="PF16021">
    <property type="entry name" value="PDCD7"/>
    <property type="match status" value="1"/>
</dbReference>
<comment type="caution">
    <text evidence="3">The sequence shown here is derived from an EMBL/GenBank/DDBJ whole genome shotgun (WGS) entry which is preliminary data.</text>
</comment>
<feature type="compositionally biased region" description="Polar residues" evidence="2">
    <location>
        <begin position="84"/>
        <end position="107"/>
    </location>
</feature>
<dbReference type="InterPro" id="IPR052831">
    <property type="entry name" value="Apoptosis_promoter"/>
</dbReference>
<feature type="compositionally biased region" description="Basic and acidic residues" evidence="2">
    <location>
        <begin position="387"/>
        <end position="403"/>
    </location>
</feature>
<dbReference type="Proteomes" id="UP001205998">
    <property type="component" value="Unassembled WGS sequence"/>
</dbReference>
<keyword evidence="4" id="KW-1185">Reference proteome</keyword>
<name>A0AAD5A5P7_SILAS</name>
<dbReference type="EMBL" id="MU575040">
    <property type="protein sequence ID" value="KAI5609759.1"/>
    <property type="molecule type" value="Genomic_DNA"/>
</dbReference>
<reference evidence="3" key="1">
    <citation type="submission" date="2018-07" db="EMBL/GenBank/DDBJ databases">
        <title>Comparative genomics of catfishes provides insights into carnivory and benthic adaptation.</title>
        <authorList>
            <person name="Zhang Y."/>
            <person name="Wang D."/>
            <person name="Peng Z."/>
            <person name="Zheng S."/>
            <person name="Shao F."/>
            <person name="Tao W."/>
        </authorList>
    </citation>
    <scope>NUCLEOTIDE SEQUENCE</scope>
    <source>
        <strain evidence="3">Chongqing</strain>
    </source>
</reference>
<evidence type="ECO:0000313" key="4">
    <source>
        <dbReference type="Proteomes" id="UP001205998"/>
    </source>
</evidence>
<dbReference type="PANTHER" id="PTHR48190:SF2">
    <property type="entry name" value="PROGRAMMED CELL DEATH PROTEIN 7"/>
    <property type="match status" value="1"/>
</dbReference>
<proteinExistence type="predicted"/>
<feature type="compositionally biased region" description="Polar residues" evidence="2">
    <location>
        <begin position="116"/>
        <end position="136"/>
    </location>
</feature>